<proteinExistence type="predicted"/>
<name>A0ACB7PNE3_9PEZI</name>
<protein>
    <submittedName>
        <fullName evidence="1">Uncharacterized protein</fullName>
    </submittedName>
</protein>
<organism evidence="1 2">
    <name type="scientific">Chaetomium tenue</name>
    <dbReference type="NCBI Taxonomy" id="1854479"/>
    <lineage>
        <taxon>Eukaryota</taxon>
        <taxon>Fungi</taxon>
        <taxon>Dikarya</taxon>
        <taxon>Ascomycota</taxon>
        <taxon>Pezizomycotina</taxon>
        <taxon>Sordariomycetes</taxon>
        <taxon>Sordariomycetidae</taxon>
        <taxon>Sordariales</taxon>
        <taxon>Chaetomiaceae</taxon>
        <taxon>Chaetomium</taxon>
    </lineage>
</organism>
<evidence type="ECO:0000313" key="1">
    <source>
        <dbReference type="EMBL" id="KAH6650628.1"/>
    </source>
</evidence>
<reference evidence="1 2" key="1">
    <citation type="journal article" date="2021" name="Nat. Commun.">
        <title>Genetic determinants of endophytism in the Arabidopsis root mycobiome.</title>
        <authorList>
            <person name="Mesny F."/>
            <person name="Miyauchi S."/>
            <person name="Thiergart T."/>
            <person name="Pickel B."/>
            <person name="Atanasova L."/>
            <person name="Karlsson M."/>
            <person name="Huettel B."/>
            <person name="Barry K.W."/>
            <person name="Haridas S."/>
            <person name="Chen C."/>
            <person name="Bauer D."/>
            <person name="Andreopoulos W."/>
            <person name="Pangilinan J."/>
            <person name="LaButti K."/>
            <person name="Riley R."/>
            <person name="Lipzen A."/>
            <person name="Clum A."/>
            <person name="Drula E."/>
            <person name="Henrissat B."/>
            <person name="Kohler A."/>
            <person name="Grigoriev I.V."/>
            <person name="Martin F.M."/>
            <person name="Hacquard S."/>
        </authorList>
    </citation>
    <scope>NUCLEOTIDE SEQUENCE [LARGE SCALE GENOMIC DNA]</scope>
    <source>
        <strain evidence="1 2">MPI-SDFR-AT-0079</strain>
    </source>
</reference>
<gene>
    <name evidence="1" type="ORF">F5144DRAFT_54334</name>
</gene>
<accession>A0ACB7PNE3</accession>
<evidence type="ECO:0000313" key="2">
    <source>
        <dbReference type="Proteomes" id="UP000724584"/>
    </source>
</evidence>
<comment type="caution">
    <text evidence="1">The sequence shown here is derived from an EMBL/GenBank/DDBJ whole genome shotgun (WGS) entry which is preliminary data.</text>
</comment>
<keyword evidence="2" id="KW-1185">Reference proteome</keyword>
<dbReference type="Proteomes" id="UP000724584">
    <property type="component" value="Unassembled WGS sequence"/>
</dbReference>
<dbReference type="EMBL" id="JAGIZQ010000001">
    <property type="protein sequence ID" value="KAH6650628.1"/>
    <property type="molecule type" value="Genomic_DNA"/>
</dbReference>
<sequence length="278" mass="30406">MAEALGVAGSIVGIVATALHVIRKVVDDVRSIHDAPDTLKTLQSDLILADRALESLQDIDEPQWEFLGEAVVKHAEITITSCSEACNTFGAALKKWTKRSTDGKLSWRDRGNIGFFNQSQIKSMSQQLQNCHTMITSMASTATLHGSLKNNETSQRIEKTLSENLDQLTSMMATLNTRVVETQQAAAAPAQPVNQPQEATEAAADVLAQIREESKALAASRQLYEDLLERIQEAAIESQAERARGRGARTVNVKFNGRNDRGLQMGVNEGTMNNLRFG</sequence>